<dbReference type="PANTHER" id="PTHR14097:SF9">
    <property type="entry name" value="EPIMERASE, PUTATIVE (AFU_ORTHOLOGUE AFUA_8G07320)-RELATED"/>
    <property type="match status" value="1"/>
</dbReference>
<name>A0A6J3M2I7_9PEZI</name>
<dbReference type="PANTHER" id="PTHR14097">
    <property type="entry name" value="OXIDOREDUCTASE HTATIP2"/>
    <property type="match status" value="1"/>
</dbReference>
<sequence length="225" mass="23893">MVKVILAGGTGLIGGATLQRLIDHPDVTSIVALSRRELPIKNAKVQTVIVKDFLKYDAEALAQLEGAKAAIWALGKPTSGKDVHEGFTLAAIEQISTAVVAKQEPTSTFNFVYTSGSAVEPDQNKTLFFIGGVRKMRGALQTKVVDYKQPEAVGGGQWKSYVVRPAFVTTGVPFWAAIPGAAAHNTPKEELAATMVKLALEGAATQVFDNAEICQIGKEALKTKA</sequence>
<evidence type="ECO:0000313" key="2">
    <source>
        <dbReference type="RefSeq" id="XP_033459272.1"/>
    </source>
</evidence>
<reference evidence="2" key="2">
    <citation type="submission" date="2020-04" db="EMBL/GenBank/DDBJ databases">
        <authorList>
            <consortium name="NCBI Genome Project"/>
        </authorList>
    </citation>
    <scope>NUCLEOTIDE SEQUENCE</scope>
    <source>
        <strain evidence="2">CBS 342.82</strain>
    </source>
</reference>
<gene>
    <name evidence="2" type="ORF">K489DRAFT_380983</name>
</gene>
<dbReference type="Proteomes" id="UP000504637">
    <property type="component" value="Unplaced"/>
</dbReference>
<proteinExistence type="predicted"/>
<evidence type="ECO:0000313" key="1">
    <source>
        <dbReference type="Proteomes" id="UP000504637"/>
    </source>
</evidence>
<keyword evidence="1" id="KW-1185">Reference proteome</keyword>
<dbReference type="RefSeq" id="XP_033459272.1">
    <property type="nucleotide sequence ID" value="XM_033605003.1"/>
</dbReference>
<dbReference type="GeneID" id="54362803"/>
<dbReference type="AlphaFoldDB" id="A0A6J3M2I7"/>
<dbReference type="OrthoDB" id="3535423at2759"/>
<dbReference type="SUPFAM" id="SSF51735">
    <property type="entry name" value="NAD(P)-binding Rossmann-fold domains"/>
    <property type="match status" value="1"/>
</dbReference>
<protein>
    <recommendedName>
        <fullName evidence="3">NAD(P)-binding domain-containing protein</fullName>
    </recommendedName>
</protein>
<organism evidence="2">
    <name type="scientific">Dissoconium aciculare CBS 342.82</name>
    <dbReference type="NCBI Taxonomy" id="1314786"/>
    <lineage>
        <taxon>Eukaryota</taxon>
        <taxon>Fungi</taxon>
        <taxon>Dikarya</taxon>
        <taxon>Ascomycota</taxon>
        <taxon>Pezizomycotina</taxon>
        <taxon>Dothideomycetes</taxon>
        <taxon>Dothideomycetidae</taxon>
        <taxon>Mycosphaerellales</taxon>
        <taxon>Dissoconiaceae</taxon>
        <taxon>Dissoconium</taxon>
    </lineage>
</organism>
<reference evidence="2" key="1">
    <citation type="submission" date="2020-01" db="EMBL/GenBank/DDBJ databases">
        <authorList>
            <consortium name="DOE Joint Genome Institute"/>
            <person name="Haridas S."/>
            <person name="Albert R."/>
            <person name="Binder M."/>
            <person name="Bloem J."/>
            <person name="Labutti K."/>
            <person name="Salamov A."/>
            <person name="Andreopoulos B."/>
            <person name="Baker S.E."/>
            <person name="Barry K."/>
            <person name="Bills G."/>
            <person name="Bluhm B.H."/>
            <person name="Cannon C."/>
            <person name="Castanera R."/>
            <person name="Culley D.E."/>
            <person name="Daum C."/>
            <person name="Ezra D."/>
            <person name="Gonzalez J.B."/>
            <person name="Henrissat B."/>
            <person name="Kuo A."/>
            <person name="Liang C."/>
            <person name="Lipzen A."/>
            <person name="Lutzoni F."/>
            <person name="Magnuson J."/>
            <person name="Mondo S."/>
            <person name="Nolan M."/>
            <person name="Ohm R."/>
            <person name="Pangilinan J."/>
            <person name="Park H.-J."/>
            <person name="Ramirez L."/>
            <person name="Alfaro M."/>
            <person name="Sun H."/>
            <person name="Tritt A."/>
            <person name="Yoshinaga Y."/>
            <person name="Zwiers L.-H."/>
            <person name="Turgeon B.G."/>
            <person name="Goodwin S.B."/>
            <person name="Spatafora J.W."/>
            <person name="Crous P.W."/>
            <person name="Grigoriev I.V."/>
        </authorList>
    </citation>
    <scope>NUCLEOTIDE SEQUENCE</scope>
    <source>
        <strain evidence="2">CBS 342.82</strain>
    </source>
</reference>
<accession>A0A6J3M2I7</accession>
<dbReference type="Gene3D" id="3.40.50.720">
    <property type="entry name" value="NAD(P)-binding Rossmann-like Domain"/>
    <property type="match status" value="1"/>
</dbReference>
<dbReference type="InterPro" id="IPR036291">
    <property type="entry name" value="NAD(P)-bd_dom_sf"/>
</dbReference>
<evidence type="ECO:0008006" key="3">
    <source>
        <dbReference type="Google" id="ProtNLM"/>
    </source>
</evidence>
<reference evidence="2" key="3">
    <citation type="submission" date="2025-08" db="UniProtKB">
        <authorList>
            <consortium name="RefSeq"/>
        </authorList>
    </citation>
    <scope>IDENTIFICATION</scope>
    <source>
        <strain evidence="2">CBS 342.82</strain>
    </source>
</reference>